<comment type="caution">
    <text evidence="3">The sequence shown here is derived from an EMBL/GenBank/DDBJ whole genome shotgun (WGS) entry which is preliminary data.</text>
</comment>
<keyword evidence="2" id="KW-0732">Signal</keyword>
<keyword evidence="4" id="KW-1185">Reference proteome</keyword>
<feature type="region of interest" description="Disordered" evidence="1">
    <location>
        <begin position="38"/>
        <end position="69"/>
    </location>
</feature>
<protein>
    <recommendedName>
        <fullName evidence="5">Lipoprotein</fullName>
    </recommendedName>
</protein>
<dbReference type="Proteomes" id="UP000250006">
    <property type="component" value="Unassembled WGS sequence"/>
</dbReference>
<feature type="signal peptide" evidence="2">
    <location>
        <begin position="1"/>
        <end position="22"/>
    </location>
</feature>
<evidence type="ECO:0000313" key="3">
    <source>
        <dbReference type="EMBL" id="SPT53663.1"/>
    </source>
</evidence>
<evidence type="ECO:0000256" key="2">
    <source>
        <dbReference type="SAM" id="SignalP"/>
    </source>
</evidence>
<dbReference type="EMBL" id="UAPQ01000007">
    <property type="protein sequence ID" value="SPT53663.1"/>
    <property type="molecule type" value="Genomic_DNA"/>
</dbReference>
<feature type="chain" id="PRO_5046720892" description="Lipoprotein" evidence="2">
    <location>
        <begin position="23"/>
        <end position="233"/>
    </location>
</feature>
<feature type="compositionally biased region" description="Low complexity" evidence="1">
    <location>
        <begin position="42"/>
        <end position="58"/>
    </location>
</feature>
<accession>A0ABY1VPD7</accession>
<evidence type="ECO:0000313" key="4">
    <source>
        <dbReference type="Proteomes" id="UP000250006"/>
    </source>
</evidence>
<sequence length="233" mass="23763">MKTVTRSTRTVAVICAATLAFLASGCSLLSGKNTPVTVTSGSPTAAATQDPAAPTTSAPDKKSAPAANTKTVTAPTTGLVFAIPEDWSSFTTNDLNSDQLAGAAKALGLTEDALRSQMQLLDLYAIAPLTDGQALANITVAKQAAPKGSPISEATLKLALSANGGEPGEYSKESVANGEAHLLSYTVTVNGEVLQGQLISAPTPSGDYAQLAITSTDADTRDKLKEIIISSLR</sequence>
<dbReference type="PROSITE" id="PS51257">
    <property type="entry name" value="PROKAR_LIPOPROTEIN"/>
    <property type="match status" value="1"/>
</dbReference>
<reference evidence="3 4" key="1">
    <citation type="submission" date="2018-06" db="EMBL/GenBank/DDBJ databases">
        <authorList>
            <consortium name="Pathogen Informatics"/>
            <person name="Doyle S."/>
        </authorList>
    </citation>
    <scope>NUCLEOTIDE SEQUENCE [LARGE SCALE GENOMIC DNA]</scope>
    <source>
        <strain evidence="3 4">NCTC11535</strain>
    </source>
</reference>
<evidence type="ECO:0000256" key="1">
    <source>
        <dbReference type="SAM" id="MobiDB-lite"/>
    </source>
</evidence>
<evidence type="ECO:0008006" key="5">
    <source>
        <dbReference type="Google" id="ProtNLM"/>
    </source>
</evidence>
<name>A0ABY1VPD7_9ACTO</name>
<proteinExistence type="predicted"/>
<dbReference type="RefSeq" id="WP_111836606.1">
    <property type="nucleotide sequence ID" value="NZ_UAPQ01000007.1"/>
</dbReference>
<gene>
    <name evidence="3" type="ORF">NCTC11535_01336</name>
</gene>
<organism evidence="3 4">
    <name type="scientific">Actinomyces bovis</name>
    <dbReference type="NCBI Taxonomy" id="1658"/>
    <lineage>
        <taxon>Bacteria</taxon>
        <taxon>Bacillati</taxon>
        <taxon>Actinomycetota</taxon>
        <taxon>Actinomycetes</taxon>
        <taxon>Actinomycetales</taxon>
        <taxon>Actinomycetaceae</taxon>
        <taxon>Actinomyces</taxon>
    </lineage>
</organism>